<name>A0A643FP95_9BURK</name>
<organism evidence="1 2">
    <name type="scientific">Cupriavidus basilensis</name>
    <dbReference type="NCBI Taxonomy" id="68895"/>
    <lineage>
        <taxon>Bacteria</taxon>
        <taxon>Pseudomonadati</taxon>
        <taxon>Pseudomonadota</taxon>
        <taxon>Betaproteobacteria</taxon>
        <taxon>Burkholderiales</taxon>
        <taxon>Burkholderiaceae</taxon>
        <taxon>Cupriavidus</taxon>
    </lineage>
</organism>
<accession>A0A643FP95</accession>
<dbReference type="AlphaFoldDB" id="A0A643FP95"/>
<evidence type="ECO:0000313" key="2">
    <source>
        <dbReference type="Proteomes" id="UP000397656"/>
    </source>
</evidence>
<reference evidence="1 2" key="1">
    <citation type="submission" date="2020-10" db="EMBL/GenBank/DDBJ databases">
        <title>Complete genome sequence of Cupriavidus basilensis CCUG 49340T.</title>
        <authorList>
            <person name="Salva-Serra F."/>
            <person name="Donoso R.A."/>
            <person name="Cho K.H."/>
            <person name="Yoo J.A."/>
            <person name="Lee K."/>
            <person name="Yoon S.-H."/>
            <person name="Perez-Pantoja D."/>
            <person name="Moore E.R.B."/>
        </authorList>
    </citation>
    <scope>NUCLEOTIDE SEQUENCE [LARGE SCALE GENOMIC DNA]</scope>
    <source>
        <strain evidence="2">CCUG 49340</strain>
    </source>
</reference>
<sequence length="129" mass="13734">MTDTERQRLSGKRLPCHVLVYLAGAFILIAGLAGSALIYVTAVTAPADKAADLASVAAHTKQYELQLESIGGRAAFLAAELTRWLEGLWHGRSLAYMVAILCTTIAIACFLVAHGLAADLLRDPAARQD</sequence>
<dbReference type="EMBL" id="CP062803">
    <property type="protein sequence ID" value="QOT78108.1"/>
    <property type="molecule type" value="Genomic_DNA"/>
</dbReference>
<proteinExistence type="predicted"/>
<dbReference type="GeneID" id="98401023"/>
<evidence type="ECO:0000313" key="1">
    <source>
        <dbReference type="EMBL" id="QOT78108.1"/>
    </source>
</evidence>
<dbReference type="RefSeq" id="WP_150990134.1">
    <property type="nucleotide sequence ID" value="NZ_CP062803.1"/>
</dbReference>
<gene>
    <name evidence="1" type="ORF">F7R26_008920</name>
</gene>
<protein>
    <submittedName>
        <fullName evidence="1">Uncharacterized protein</fullName>
    </submittedName>
</protein>
<dbReference type="Proteomes" id="UP000397656">
    <property type="component" value="Chromosome 1"/>
</dbReference>